<evidence type="ECO:0000313" key="2">
    <source>
        <dbReference type="Proteomes" id="UP001187346"/>
    </source>
</evidence>
<dbReference type="RefSeq" id="WP_317773840.1">
    <property type="nucleotide sequence ID" value="NZ_JAWMAJ010000120.1"/>
</dbReference>
<reference evidence="1 2" key="1">
    <citation type="submission" date="2023-10" db="EMBL/GenBank/DDBJ databases">
        <title>Characterization of rhizosphere-enriched actinobacteria from wheat plants lab-grown on chernevaya soil.</title>
        <authorList>
            <person name="Tikhonova E.N."/>
            <person name="Konopkin A."/>
            <person name="Kravchenko I.K."/>
        </authorList>
    </citation>
    <scope>NUCLEOTIDE SEQUENCE [LARGE SCALE GENOMIC DNA]</scope>
    <source>
        <strain evidence="1 2">RR29</strain>
    </source>
</reference>
<accession>A0ABU4FHV9</accession>
<protein>
    <submittedName>
        <fullName evidence="1">Uncharacterized protein</fullName>
    </submittedName>
</protein>
<organism evidence="1 2">
    <name type="scientific">Streptomyces prunicolor</name>
    <dbReference type="NCBI Taxonomy" id="67348"/>
    <lineage>
        <taxon>Bacteria</taxon>
        <taxon>Bacillati</taxon>
        <taxon>Actinomycetota</taxon>
        <taxon>Actinomycetes</taxon>
        <taxon>Kitasatosporales</taxon>
        <taxon>Streptomycetaceae</taxon>
        <taxon>Streptomyces</taxon>
    </lineage>
</organism>
<proteinExistence type="predicted"/>
<dbReference type="EMBL" id="JAWMAJ010000120">
    <property type="protein sequence ID" value="MDV7220174.1"/>
    <property type="molecule type" value="Genomic_DNA"/>
</dbReference>
<keyword evidence="2" id="KW-1185">Reference proteome</keyword>
<name>A0ABU4FHV9_9ACTN</name>
<dbReference type="Proteomes" id="UP001187346">
    <property type="component" value="Unassembled WGS sequence"/>
</dbReference>
<comment type="caution">
    <text evidence="1">The sequence shown here is derived from an EMBL/GenBank/DDBJ whole genome shotgun (WGS) entry which is preliminary data.</text>
</comment>
<evidence type="ECO:0000313" key="1">
    <source>
        <dbReference type="EMBL" id="MDV7220174.1"/>
    </source>
</evidence>
<sequence length="120" mass="13088">MTSTTTHSNTARWLLEVTAAAAPADPAAFEEQRQLLRSIAQFDSASRTWWTCIGVLNVRALEILQRLYEAARRFGTEVHVQAVAAPDAWHGPCFTDVGELAALTAGQADQGRRLGELPVL</sequence>
<gene>
    <name evidence="1" type="ORF">R5A26_29955</name>
</gene>